<dbReference type="SUPFAM" id="SSF51430">
    <property type="entry name" value="NAD(P)-linked oxidoreductase"/>
    <property type="match status" value="1"/>
</dbReference>
<dbReference type="Proteomes" id="UP000192582">
    <property type="component" value="Unassembled WGS sequence"/>
</dbReference>
<feature type="domain" description="NADP-dependent oxidoreductase" evidence="2">
    <location>
        <begin position="16"/>
        <end position="328"/>
    </location>
</feature>
<evidence type="ECO:0000256" key="1">
    <source>
        <dbReference type="ARBA" id="ARBA00023002"/>
    </source>
</evidence>
<gene>
    <name evidence="3" type="ORF">SAMN00790413_05392</name>
</gene>
<dbReference type="InterPro" id="IPR050523">
    <property type="entry name" value="AKR_Detox_Biosynth"/>
</dbReference>
<dbReference type="CDD" id="cd19081">
    <property type="entry name" value="AKR_AKR9C1"/>
    <property type="match status" value="1"/>
</dbReference>
<organism evidence="3 4">
    <name type="scientific">Deinococcus hopiensis KR-140</name>
    <dbReference type="NCBI Taxonomy" id="695939"/>
    <lineage>
        <taxon>Bacteria</taxon>
        <taxon>Thermotogati</taxon>
        <taxon>Deinococcota</taxon>
        <taxon>Deinococci</taxon>
        <taxon>Deinococcales</taxon>
        <taxon>Deinococcaceae</taxon>
        <taxon>Deinococcus</taxon>
    </lineage>
</organism>
<dbReference type="RefSeq" id="WP_084045622.1">
    <property type="nucleotide sequence ID" value="NZ_FWWU01000004.1"/>
</dbReference>
<evidence type="ECO:0000313" key="4">
    <source>
        <dbReference type="Proteomes" id="UP000192582"/>
    </source>
</evidence>
<dbReference type="Pfam" id="PF00248">
    <property type="entry name" value="Aldo_ket_red"/>
    <property type="match status" value="1"/>
</dbReference>
<proteinExistence type="predicted"/>
<dbReference type="GO" id="GO:0005829">
    <property type="term" value="C:cytosol"/>
    <property type="evidence" value="ECO:0007669"/>
    <property type="project" value="UniProtKB-ARBA"/>
</dbReference>
<dbReference type="GO" id="GO:0016491">
    <property type="term" value="F:oxidoreductase activity"/>
    <property type="evidence" value="ECO:0007669"/>
    <property type="project" value="UniProtKB-KW"/>
</dbReference>
<accession>A0A1W1UG26</accession>
<dbReference type="STRING" id="695939.SAMN00790413_05392"/>
<protein>
    <submittedName>
        <fullName evidence="3">Predicted oxidoreductase</fullName>
    </submittedName>
</protein>
<dbReference type="FunFam" id="3.20.20.100:FF:000004">
    <property type="entry name" value="Oxidoreductase, aldo/keto reductase"/>
    <property type="match status" value="1"/>
</dbReference>
<dbReference type="InterPro" id="IPR020471">
    <property type="entry name" value="AKR"/>
</dbReference>
<keyword evidence="1" id="KW-0560">Oxidoreductase</keyword>
<dbReference type="PANTHER" id="PTHR43364">
    <property type="entry name" value="NADH-SPECIFIC METHYLGLYOXAL REDUCTASE-RELATED"/>
    <property type="match status" value="1"/>
</dbReference>
<evidence type="ECO:0000259" key="2">
    <source>
        <dbReference type="Pfam" id="PF00248"/>
    </source>
</evidence>
<dbReference type="Gene3D" id="3.20.20.100">
    <property type="entry name" value="NADP-dependent oxidoreductase domain"/>
    <property type="match status" value="1"/>
</dbReference>
<sequence length="340" mass="37726">MTPYRQLGRSGLHLFPLGLGTMQFGWTADEATSFALMDAYAGAGGNFLDTADIYTTWIPGNPGGVSEEIIGRWLKARGNRDDMVIATKVRGPMGGVDHHQGRSTIHQREGLSRRWILKACEDSLRRLQVDHIDLYQAHWIDAATPIEETLAAFTELVRRGYVRYIGCSNYSAWRLMQALWTGDRRGLESFVSIQPEYSLLSPTRANFERELSRVCVEYGLGVIPWSPLGGGMLTGKYRRGQPLPDSVRAGENAARRFGDQNFDTVETLVSVAERHGAVPAQVALAWLLAQPAVTAPIIGANSVEQLQDLLGTVTLTLDPADLEEISRVSDWERARTELER</sequence>
<dbReference type="InterPro" id="IPR023210">
    <property type="entry name" value="NADP_OxRdtase_dom"/>
</dbReference>
<dbReference type="PANTHER" id="PTHR43364:SF6">
    <property type="entry name" value="OXIDOREDUCTASE-RELATED"/>
    <property type="match status" value="1"/>
</dbReference>
<reference evidence="3 4" key="1">
    <citation type="submission" date="2017-04" db="EMBL/GenBank/DDBJ databases">
        <authorList>
            <person name="Afonso C.L."/>
            <person name="Miller P.J."/>
            <person name="Scott M.A."/>
            <person name="Spackman E."/>
            <person name="Goraichik I."/>
            <person name="Dimitrov K.M."/>
            <person name="Suarez D.L."/>
            <person name="Swayne D.E."/>
        </authorList>
    </citation>
    <scope>NUCLEOTIDE SEQUENCE [LARGE SCALE GENOMIC DNA]</scope>
    <source>
        <strain evidence="3 4">KR-140</strain>
    </source>
</reference>
<evidence type="ECO:0000313" key="3">
    <source>
        <dbReference type="EMBL" id="SMB80020.1"/>
    </source>
</evidence>
<dbReference type="AlphaFoldDB" id="A0A1W1UG26"/>
<dbReference type="OrthoDB" id="9773828at2"/>
<dbReference type="EMBL" id="FWWU01000004">
    <property type="protein sequence ID" value="SMB80020.1"/>
    <property type="molecule type" value="Genomic_DNA"/>
</dbReference>
<keyword evidence="4" id="KW-1185">Reference proteome</keyword>
<name>A0A1W1UG26_9DEIO</name>
<dbReference type="PRINTS" id="PR00069">
    <property type="entry name" value="ALDKETRDTASE"/>
</dbReference>
<dbReference type="InterPro" id="IPR036812">
    <property type="entry name" value="NAD(P)_OxRdtase_dom_sf"/>
</dbReference>